<evidence type="ECO:0000256" key="2">
    <source>
        <dbReference type="ARBA" id="ARBA00023002"/>
    </source>
</evidence>
<dbReference type="CDD" id="cd13885">
    <property type="entry name" value="CuRO_2_CumA_like"/>
    <property type="match status" value="1"/>
</dbReference>
<dbReference type="InterPro" id="IPR011706">
    <property type="entry name" value="Cu-oxidase_C"/>
</dbReference>
<feature type="domain" description="Plastocyanin-like" evidence="4">
    <location>
        <begin position="198"/>
        <end position="281"/>
    </location>
</feature>
<dbReference type="PROSITE" id="PS00079">
    <property type="entry name" value="MULTICOPPER_OXIDASE1"/>
    <property type="match status" value="1"/>
</dbReference>
<dbReference type="InterPro" id="IPR002355">
    <property type="entry name" value="Cu_oxidase_Cu_BS"/>
</dbReference>
<dbReference type="Pfam" id="PF07731">
    <property type="entry name" value="Cu-oxidase_2"/>
    <property type="match status" value="1"/>
</dbReference>
<feature type="domain" description="Plastocyanin-like" evidence="6">
    <location>
        <begin position="62"/>
        <end position="150"/>
    </location>
</feature>
<dbReference type="PROSITE" id="PS51318">
    <property type="entry name" value="TAT"/>
    <property type="match status" value="1"/>
</dbReference>
<dbReference type="InterPro" id="IPR045087">
    <property type="entry name" value="Cu-oxidase_fam"/>
</dbReference>
<dbReference type="Pfam" id="PF00394">
    <property type="entry name" value="Cu-oxidase"/>
    <property type="match status" value="1"/>
</dbReference>
<feature type="domain" description="Plastocyanin-like" evidence="5">
    <location>
        <begin position="356"/>
        <end position="460"/>
    </location>
</feature>
<dbReference type="CDD" id="cd13861">
    <property type="entry name" value="CuRO_1_CumA_like"/>
    <property type="match status" value="1"/>
</dbReference>
<evidence type="ECO:0000256" key="1">
    <source>
        <dbReference type="ARBA" id="ARBA00022723"/>
    </source>
</evidence>
<dbReference type="PROSITE" id="PS00080">
    <property type="entry name" value="MULTICOPPER_OXIDASE2"/>
    <property type="match status" value="1"/>
</dbReference>
<dbReference type="InterPro" id="IPR006311">
    <property type="entry name" value="TAT_signal"/>
</dbReference>
<keyword evidence="3" id="KW-0732">Signal</keyword>
<dbReference type="Pfam" id="PF07732">
    <property type="entry name" value="Cu-oxidase_3"/>
    <property type="match status" value="1"/>
</dbReference>
<dbReference type="RefSeq" id="WP_209287191.1">
    <property type="nucleotide sequence ID" value="NZ_JACVEW010000009.1"/>
</dbReference>
<keyword evidence="1" id="KW-0479">Metal-binding</keyword>
<dbReference type="InterPro" id="IPR001117">
    <property type="entry name" value="Cu-oxidase_2nd"/>
</dbReference>
<keyword evidence="8" id="KW-1185">Reference proteome</keyword>
<feature type="signal peptide" evidence="3">
    <location>
        <begin position="1"/>
        <end position="18"/>
    </location>
</feature>
<name>A0ABS3ZA81_9GAMM</name>
<accession>A0ABS3ZA81</accession>
<proteinExistence type="predicted"/>
<evidence type="ECO:0000259" key="5">
    <source>
        <dbReference type="Pfam" id="PF07731"/>
    </source>
</evidence>
<keyword evidence="2" id="KW-0560">Oxidoreductase</keyword>
<dbReference type="EMBL" id="JACVEW010000009">
    <property type="protein sequence ID" value="MBP0048572.1"/>
    <property type="molecule type" value="Genomic_DNA"/>
</dbReference>
<organism evidence="7 8">
    <name type="scientific">Marinobacterium alkalitolerans</name>
    <dbReference type="NCBI Taxonomy" id="1542925"/>
    <lineage>
        <taxon>Bacteria</taxon>
        <taxon>Pseudomonadati</taxon>
        <taxon>Pseudomonadota</taxon>
        <taxon>Gammaproteobacteria</taxon>
        <taxon>Oceanospirillales</taxon>
        <taxon>Oceanospirillaceae</taxon>
        <taxon>Marinobacterium</taxon>
    </lineage>
</organism>
<dbReference type="InterPro" id="IPR008972">
    <property type="entry name" value="Cupredoxin"/>
</dbReference>
<gene>
    <name evidence="7" type="ORF">H9C73_07470</name>
</gene>
<sequence>MKLSRRNFLTLSAASLLAGPPLLRHALADETKTIKLVLGKEQRQWFGPSGEPVKLWGFDRDVLRLRQGEPVEIEVENRLPQPSSVHWHGLRVENAMDGVTGLTQVPIEPGERFLYRFTPQDAGTFWAHSHHRTYEQLARGLYLPLIVEERTAYPVDQDMVLALDDWRLGNNGQLHTESFGDMHEWAHGGRTGNLLTTNRQLKPAFEVRAGERMRLRLLNTANARIMLVKLPSIPTWIIAKDGQPLAEPQPLSEPLVLAPAERYDLVVDIPAQNADRYTIRDVGLDEPVELASLQVTGKAEKRWFSPPKALAANPLPEPGSGEPDHRLQLDMTGGAMGNLRQAVYQGETLGVKELIQKHQIWAFNGVANMPEQPMLDVKRGDLVEIEILNNTRWPHGMHLHGHHFKADLARYPKGIWHDTLAMAGGERSTIRFRADNPGSWLLHCHMIEHQAAGMVTWIRVAT</sequence>
<dbReference type="SUPFAM" id="SSF49503">
    <property type="entry name" value="Cupredoxins"/>
    <property type="match status" value="3"/>
</dbReference>
<evidence type="ECO:0000256" key="3">
    <source>
        <dbReference type="SAM" id="SignalP"/>
    </source>
</evidence>
<evidence type="ECO:0000259" key="6">
    <source>
        <dbReference type="Pfam" id="PF07732"/>
    </source>
</evidence>
<dbReference type="Gene3D" id="2.60.40.420">
    <property type="entry name" value="Cupredoxins - blue copper proteins"/>
    <property type="match status" value="3"/>
</dbReference>
<dbReference type="InterPro" id="IPR033138">
    <property type="entry name" value="Cu_oxidase_CS"/>
</dbReference>
<dbReference type="InterPro" id="IPR011707">
    <property type="entry name" value="Cu-oxidase-like_N"/>
</dbReference>
<evidence type="ECO:0000313" key="8">
    <source>
        <dbReference type="Proteomes" id="UP000810171"/>
    </source>
</evidence>
<dbReference type="Proteomes" id="UP000810171">
    <property type="component" value="Unassembled WGS sequence"/>
</dbReference>
<reference evidence="7 8" key="1">
    <citation type="submission" date="2020-09" db="EMBL/GenBank/DDBJ databases">
        <authorList>
            <person name="Tanuku N.R.S."/>
        </authorList>
    </citation>
    <scope>NUCLEOTIDE SEQUENCE [LARGE SCALE GENOMIC DNA]</scope>
    <source>
        <strain evidence="7 8">AK62</strain>
    </source>
</reference>
<protein>
    <submittedName>
        <fullName evidence="7">Multicopper oxidase family protein</fullName>
    </submittedName>
</protein>
<dbReference type="PANTHER" id="PTHR11709">
    <property type="entry name" value="MULTI-COPPER OXIDASE"/>
    <property type="match status" value="1"/>
</dbReference>
<comment type="caution">
    <text evidence="7">The sequence shown here is derived from an EMBL/GenBank/DDBJ whole genome shotgun (WGS) entry which is preliminary data.</text>
</comment>
<evidence type="ECO:0000313" key="7">
    <source>
        <dbReference type="EMBL" id="MBP0048572.1"/>
    </source>
</evidence>
<evidence type="ECO:0000259" key="4">
    <source>
        <dbReference type="Pfam" id="PF00394"/>
    </source>
</evidence>
<feature type="chain" id="PRO_5046976232" evidence="3">
    <location>
        <begin position="19"/>
        <end position="462"/>
    </location>
</feature>